<dbReference type="Proteomes" id="UP000830781">
    <property type="component" value="Chromosome"/>
</dbReference>
<gene>
    <name evidence="1" type="ORF">DSM110277_01433</name>
</gene>
<accession>A0AAX3ABI0</accession>
<organism evidence="1 2">
    <name type="scientific">Sulfitobacter pontiacus</name>
    <dbReference type="NCBI Taxonomy" id="60137"/>
    <lineage>
        <taxon>Bacteria</taxon>
        <taxon>Pseudomonadati</taxon>
        <taxon>Pseudomonadota</taxon>
        <taxon>Alphaproteobacteria</taxon>
        <taxon>Rhodobacterales</taxon>
        <taxon>Roseobacteraceae</taxon>
        <taxon>Sulfitobacter</taxon>
    </lineage>
</organism>
<proteinExistence type="predicted"/>
<dbReference type="RefSeq" id="WP_243251761.1">
    <property type="nucleotide sequence ID" value="NZ_CP084959.1"/>
</dbReference>
<reference evidence="2" key="1">
    <citation type="journal article" date="2022" name="Microorganisms">
        <title>Beyond the ABCs#Discovery of Three New Plasmid Types in Rhodobacterales (RepQ, RepY, RepW).</title>
        <authorList>
            <person name="Freese H.M."/>
            <person name="Ringel V."/>
            <person name="Overmann J."/>
            <person name="Petersen J."/>
        </authorList>
    </citation>
    <scope>NUCLEOTIDE SEQUENCE [LARGE SCALE GENOMIC DNA]</scope>
    <source>
        <strain evidence="2">DSM 110277</strain>
    </source>
</reference>
<sequence length="219" mass="24258">MGDFKKQRAIASELKQSASPRRVKAVDNIVVACETLIKEDAKVTYVFVAEKIDALGLKGGPKAQSIYNNADLKTLINSYIDKVPPRADARGKNNAASSDEEELLEALSTPRLKSMFRDVLAERDKAKAQMRILDGFVTKIKNTNGYLGVEDVAVPAVNHPSDEEVAIVEEFFTILYDYGFDLVDGEVVKGSKPTGSRKFVDLLRRKGLFSGENLRQNKF</sequence>
<name>A0AAX3ABI0_9RHOB</name>
<evidence type="ECO:0000313" key="1">
    <source>
        <dbReference type="EMBL" id="UOA23021.1"/>
    </source>
</evidence>
<evidence type="ECO:0000313" key="2">
    <source>
        <dbReference type="Proteomes" id="UP000830781"/>
    </source>
</evidence>
<dbReference type="InterPro" id="IPR048061">
    <property type="entry name" value="GmtX-like"/>
</dbReference>
<protein>
    <submittedName>
        <fullName evidence="1">Uncharacterized protein</fullName>
    </submittedName>
</protein>
<dbReference type="NCBIfam" id="NF040692">
    <property type="entry name" value="recomb_assoc"/>
    <property type="match status" value="1"/>
</dbReference>
<dbReference type="EMBL" id="CP084959">
    <property type="protein sequence ID" value="UOA23021.1"/>
    <property type="molecule type" value="Genomic_DNA"/>
</dbReference>
<dbReference type="AlphaFoldDB" id="A0AAX3ABI0"/>
<keyword evidence="2" id="KW-1185">Reference proteome</keyword>